<accession>A0A7V8NSF2</accession>
<dbReference type="PANTHER" id="PTHR33908:SF11">
    <property type="entry name" value="MEMBRANE PROTEIN"/>
    <property type="match status" value="1"/>
</dbReference>
<name>A0A7V8NSF2_9BACT</name>
<evidence type="ECO:0008006" key="11">
    <source>
        <dbReference type="Google" id="ProtNLM"/>
    </source>
</evidence>
<evidence type="ECO:0000256" key="1">
    <source>
        <dbReference type="ARBA" id="ARBA00004651"/>
    </source>
</evidence>
<feature type="transmembrane region" description="Helical" evidence="8">
    <location>
        <begin position="200"/>
        <end position="220"/>
    </location>
</feature>
<keyword evidence="7 8" id="KW-0472">Membrane</keyword>
<sequence length="341" mass="38536">MAKRSFGRSVAVTACWIWALYPYFVYIPGGFVWDTCLSALLVATLFLCALKLREKPGSLWSWLGFGLLGGFTVLTNASALTVCSVLAAWAIFPLWRISRTPQMWPTSVLLRDHWRWLSPALLVAAGLIITLLPWQFRNYRAFHALVPLRDNFWLEFWDGNDGDTTSWVDIDSHPTINPDEGALFAKLGEIPYMREKRRKALDFLALHPGLYLVQCVRRFLYVWTGYWNLDPSNLLDEFHGFANVYLTSSLTLAMLLGLWRSLRNSGSLLREASPASREAVLPYLLVLLIYPLIFYITHPTIRHRHVIDPEIVVLAALGLRSLFPASSSSKSPGVPPTATPS</sequence>
<feature type="transmembrane region" description="Helical" evidence="8">
    <location>
        <begin position="115"/>
        <end position="134"/>
    </location>
</feature>
<feature type="transmembrane region" description="Helical" evidence="8">
    <location>
        <begin position="240"/>
        <end position="259"/>
    </location>
</feature>
<dbReference type="GO" id="GO:0009103">
    <property type="term" value="P:lipopolysaccharide biosynthetic process"/>
    <property type="evidence" value="ECO:0007669"/>
    <property type="project" value="UniProtKB-ARBA"/>
</dbReference>
<keyword evidence="5 8" id="KW-0812">Transmembrane</keyword>
<feature type="transmembrane region" description="Helical" evidence="8">
    <location>
        <begin position="7"/>
        <end position="25"/>
    </location>
</feature>
<dbReference type="GO" id="GO:0016763">
    <property type="term" value="F:pentosyltransferase activity"/>
    <property type="evidence" value="ECO:0007669"/>
    <property type="project" value="TreeGrafter"/>
</dbReference>
<keyword evidence="6 8" id="KW-1133">Transmembrane helix</keyword>
<keyword evidence="3" id="KW-0328">Glycosyltransferase</keyword>
<gene>
    <name evidence="9" type="ORF">HRJ53_15475</name>
</gene>
<feature type="transmembrane region" description="Helical" evidence="8">
    <location>
        <begin position="31"/>
        <end position="50"/>
    </location>
</feature>
<comment type="caution">
    <text evidence="9">The sequence shown here is derived from an EMBL/GenBank/DDBJ whole genome shotgun (WGS) entry which is preliminary data.</text>
</comment>
<evidence type="ECO:0000256" key="3">
    <source>
        <dbReference type="ARBA" id="ARBA00022676"/>
    </source>
</evidence>
<feature type="transmembrane region" description="Helical" evidence="8">
    <location>
        <begin position="62"/>
        <end position="95"/>
    </location>
</feature>
<evidence type="ECO:0000256" key="7">
    <source>
        <dbReference type="ARBA" id="ARBA00023136"/>
    </source>
</evidence>
<evidence type="ECO:0000313" key="10">
    <source>
        <dbReference type="Proteomes" id="UP000567293"/>
    </source>
</evidence>
<dbReference type="InterPro" id="IPR050297">
    <property type="entry name" value="LipidA_mod_glycosyltrf_83"/>
</dbReference>
<evidence type="ECO:0000256" key="5">
    <source>
        <dbReference type="ARBA" id="ARBA00022692"/>
    </source>
</evidence>
<protein>
    <recommendedName>
        <fullName evidence="11">Glycosyltransferase RgtA/B/C/D-like domain-containing protein</fullName>
    </recommendedName>
</protein>
<dbReference type="AlphaFoldDB" id="A0A7V8NSF2"/>
<comment type="subcellular location">
    <subcellularLocation>
        <location evidence="1">Cell membrane</location>
        <topology evidence="1">Multi-pass membrane protein</topology>
    </subcellularLocation>
</comment>
<evidence type="ECO:0000313" key="9">
    <source>
        <dbReference type="EMBL" id="MBA0086380.1"/>
    </source>
</evidence>
<evidence type="ECO:0000256" key="6">
    <source>
        <dbReference type="ARBA" id="ARBA00022989"/>
    </source>
</evidence>
<keyword evidence="2" id="KW-1003">Cell membrane</keyword>
<reference evidence="9" key="1">
    <citation type="submission" date="2020-06" db="EMBL/GenBank/DDBJ databases">
        <title>Legume-microbial interactions unlock mineral nutrients during tropical forest succession.</title>
        <authorList>
            <person name="Epihov D.Z."/>
        </authorList>
    </citation>
    <scope>NUCLEOTIDE SEQUENCE [LARGE SCALE GENOMIC DNA]</scope>
    <source>
        <strain evidence="9">Pan2503</strain>
    </source>
</reference>
<dbReference type="Proteomes" id="UP000567293">
    <property type="component" value="Unassembled WGS sequence"/>
</dbReference>
<dbReference type="EMBL" id="JACDQQ010001485">
    <property type="protein sequence ID" value="MBA0086380.1"/>
    <property type="molecule type" value="Genomic_DNA"/>
</dbReference>
<keyword evidence="4" id="KW-0808">Transferase</keyword>
<evidence type="ECO:0000256" key="2">
    <source>
        <dbReference type="ARBA" id="ARBA00022475"/>
    </source>
</evidence>
<keyword evidence="10" id="KW-1185">Reference proteome</keyword>
<feature type="transmembrane region" description="Helical" evidence="8">
    <location>
        <begin position="280"/>
        <end position="297"/>
    </location>
</feature>
<evidence type="ECO:0000256" key="4">
    <source>
        <dbReference type="ARBA" id="ARBA00022679"/>
    </source>
</evidence>
<organism evidence="9 10">
    <name type="scientific">Candidatus Acidiferrum panamense</name>
    <dbReference type="NCBI Taxonomy" id="2741543"/>
    <lineage>
        <taxon>Bacteria</taxon>
        <taxon>Pseudomonadati</taxon>
        <taxon>Acidobacteriota</taxon>
        <taxon>Terriglobia</taxon>
        <taxon>Candidatus Acidiferrales</taxon>
        <taxon>Candidatus Acidiferrum</taxon>
    </lineage>
</organism>
<dbReference type="GO" id="GO:0005886">
    <property type="term" value="C:plasma membrane"/>
    <property type="evidence" value="ECO:0007669"/>
    <property type="project" value="UniProtKB-SubCell"/>
</dbReference>
<proteinExistence type="predicted"/>
<dbReference type="PANTHER" id="PTHR33908">
    <property type="entry name" value="MANNOSYLTRANSFERASE YKCB-RELATED"/>
    <property type="match status" value="1"/>
</dbReference>
<evidence type="ECO:0000256" key="8">
    <source>
        <dbReference type="SAM" id="Phobius"/>
    </source>
</evidence>